<gene>
    <name evidence="2" type="ORF">SCAR479_13886</name>
</gene>
<name>A0ABR2X6M6_9PEZI</name>
<organism evidence="2 3">
    <name type="scientific">Seiridium cardinale</name>
    <dbReference type="NCBI Taxonomy" id="138064"/>
    <lineage>
        <taxon>Eukaryota</taxon>
        <taxon>Fungi</taxon>
        <taxon>Dikarya</taxon>
        <taxon>Ascomycota</taxon>
        <taxon>Pezizomycotina</taxon>
        <taxon>Sordariomycetes</taxon>
        <taxon>Xylariomycetidae</taxon>
        <taxon>Amphisphaeriales</taxon>
        <taxon>Sporocadaceae</taxon>
        <taxon>Seiridium</taxon>
    </lineage>
</organism>
<accession>A0ABR2X6M6</accession>
<feature type="compositionally biased region" description="Basic residues" evidence="1">
    <location>
        <begin position="12"/>
        <end position="25"/>
    </location>
</feature>
<keyword evidence="3" id="KW-1185">Reference proteome</keyword>
<sequence length="91" mass="9833">MQLNGANVNCRQRQRQHQHQHLQARKAGHVLATDLGLNDSTRTGSGTTIEVKVATNPTLGPLAPQPFAQKAIESRFVGSAMVSDRASSFPQ</sequence>
<feature type="region of interest" description="Disordered" evidence="1">
    <location>
        <begin position="1"/>
        <end position="25"/>
    </location>
</feature>
<dbReference type="EMBL" id="JARVKM010000126">
    <property type="protein sequence ID" value="KAK9769429.1"/>
    <property type="molecule type" value="Genomic_DNA"/>
</dbReference>
<proteinExistence type="predicted"/>
<reference evidence="2 3" key="1">
    <citation type="submission" date="2024-02" db="EMBL/GenBank/DDBJ databases">
        <title>First draft genome assembly of two strains of Seiridium cardinale.</title>
        <authorList>
            <person name="Emiliani G."/>
            <person name="Scali E."/>
        </authorList>
    </citation>
    <scope>NUCLEOTIDE SEQUENCE [LARGE SCALE GENOMIC DNA]</scope>
    <source>
        <strain evidence="2 3">BM-138-000479</strain>
    </source>
</reference>
<evidence type="ECO:0000313" key="3">
    <source>
        <dbReference type="Proteomes" id="UP001465668"/>
    </source>
</evidence>
<evidence type="ECO:0000313" key="2">
    <source>
        <dbReference type="EMBL" id="KAK9769429.1"/>
    </source>
</evidence>
<feature type="compositionally biased region" description="Polar residues" evidence="1">
    <location>
        <begin position="1"/>
        <end position="10"/>
    </location>
</feature>
<evidence type="ECO:0000256" key="1">
    <source>
        <dbReference type="SAM" id="MobiDB-lite"/>
    </source>
</evidence>
<dbReference type="Proteomes" id="UP001465668">
    <property type="component" value="Unassembled WGS sequence"/>
</dbReference>
<comment type="caution">
    <text evidence="2">The sequence shown here is derived from an EMBL/GenBank/DDBJ whole genome shotgun (WGS) entry which is preliminary data.</text>
</comment>
<protein>
    <submittedName>
        <fullName evidence="2">Uncharacterized protein</fullName>
    </submittedName>
</protein>